<evidence type="ECO:0008006" key="3">
    <source>
        <dbReference type="Google" id="ProtNLM"/>
    </source>
</evidence>
<proteinExistence type="predicted"/>
<dbReference type="OrthoDB" id="9179640at2"/>
<dbReference type="AlphaFoldDB" id="A0A3P5X8N1"/>
<protein>
    <recommendedName>
        <fullName evidence="3">Glycosyl transferases group 1</fullName>
    </recommendedName>
</protein>
<evidence type="ECO:0000313" key="2">
    <source>
        <dbReference type="Proteomes" id="UP000277498"/>
    </source>
</evidence>
<name>A0A3P5X8N1_9RHOB</name>
<dbReference type="Proteomes" id="UP000277498">
    <property type="component" value="Unassembled WGS sequence"/>
</dbReference>
<dbReference type="RefSeq" id="WP_124087452.1">
    <property type="nucleotide sequence ID" value="NZ_UXAW01000081.1"/>
</dbReference>
<gene>
    <name evidence="1" type="ORF">XINFAN_02733</name>
</gene>
<keyword evidence="2" id="KW-1185">Reference proteome</keyword>
<organism evidence="1 2">
    <name type="scientific">Pseudogemmobacter humi</name>
    <dbReference type="NCBI Taxonomy" id="2483812"/>
    <lineage>
        <taxon>Bacteria</taxon>
        <taxon>Pseudomonadati</taxon>
        <taxon>Pseudomonadota</taxon>
        <taxon>Alphaproteobacteria</taxon>
        <taxon>Rhodobacterales</taxon>
        <taxon>Paracoccaceae</taxon>
        <taxon>Pseudogemmobacter</taxon>
    </lineage>
</organism>
<sequence length="357" mass="38955">MPQRIRIFYHRNAEPGWAPVTHLAALASRLLQAESVDLAGAGLGWSVRLRATLLAPPSGGKGGDIFLLRSPAELAEVFAHPAFRERRAWRALWIIDSFWTEMLLRPVRHMLSRFDLVACTRAGDLPEYRALCGERAVFLGWGADVLELGGSGAERPWDVLRIGRQPEEWDDDARTAAACAARGLSFHGRPPFPAQPEGRQQDLMRNWYGRAKFVIAHSNLAAPAGYTHPAKEYLTARWTDAIACGATVAGCQPHSDLGLLDWPEAVLETGPIGLEDNLDRIAAAVAAWTPERARRNHAGALKRLDWRWRIAGLAERLDCGGPVLAAEMARLRAALAAVDGAPPPEDCGKRSGKTAPG</sequence>
<dbReference type="EMBL" id="UXAW01000081">
    <property type="protein sequence ID" value="VDC30834.1"/>
    <property type="molecule type" value="Genomic_DNA"/>
</dbReference>
<evidence type="ECO:0000313" key="1">
    <source>
        <dbReference type="EMBL" id="VDC30834.1"/>
    </source>
</evidence>
<reference evidence="1 2" key="1">
    <citation type="submission" date="2018-11" db="EMBL/GenBank/DDBJ databases">
        <authorList>
            <person name="Criscuolo A."/>
        </authorList>
    </citation>
    <scope>NUCLEOTIDE SEQUENCE [LARGE SCALE GENOMIC DNA]</scope>
    <source>
        <strain evidence="1">ACIP111625</strain>
    </source>
</reference>
<accession>A0A3P5X8N1</accession>